<reference evidence="7 8" key="1">
    <citation type="submission" date="2017-10" db="EMBL/GenBank/DDBJ databases">
        <authorList>
            <person name="Regsiter A."/>
            <person name="William W."/>
        </authorList>
    </citation>
    <scope>NUCLEOTIDE SEQUENCE [LARGE SCALE GENOMIC DNA]</scope>
    <source>
        <strain evidence="7 8">CFBP6991</strain>
    </source>
</reference>
<dbReference type="PANTHER" id="PTHR30238">
    <property type="entry name" value="MEMBRANE BOUND PREDICTED REDOX MODULATOR"/>
    <property type="match status" value="1"/>
</dbReference>
<evidence type="ECO:0000256" key="3">
    <source>
        <dbReference type="ARBA" id="ARBA00022692"/>
    </source>
</evidence>
<evidence type="ECO:0000256" key="4">
    <source>
        <dbReference type="ARBA" id="ARBA00022989"/>
    </source>
</evidence>
<comment type="similarity">
    <text evidence="2">Belongs to the TerC family.</text>
</comment>
<dbReference type="Proteomes" id="UP000234345">
    <property type="component" value="Unassembled WGS sequence"/>
</dbReference>
<dbReference type="EMBL" id="OCZC01000046">
    <property type="protein sequence ID" value="SOO23112.1"/>
    <property type="molecule type" value="Genomic_DNA"/>
</dbReference>
<comment type="caution">
    <text evidence="7">The sequence shown here is derived from an EMBL/GenBank/DDBJ whole genome shotgun (WGS) entry which is preliminary data.</text>
</comment>
<evidence type="ECO:0000256" key="2">
    <source>
        <dbReference type="ARBA" id="ARBA00007511"/>
    </source>
</evidence>
<dbReference type="AlphaFoldDB" id="A0A7Z7NFS7"/>
<dbReference type="NCBIfam" id="TIGR03718">
    <property type="entry name" value="R_switched_Alx"/>
    <property type="match status" value="1"/>
</dbReference>
<organism evidence="7 8">
    <name type="scientific">Xanthomonas campestris pv. phaseoli</name>
    <dbReference type="NCBI Taxonomy" id="317013"/>
    <lineage>
        <taxon>Bacteria</taxon>
        <taxon>Pseudomonadati</taxon>
        <taxon>Pseudomonadota</taxon>
        <taxon>Gammaproteobacteria</taxon>
        <taxon>Lysobacterales</taxon>
        <taxon>Lysobacteraceae</taxon>
        <taxon>Xanthomonas</taxon>
    </lineage>
</organism>
<gene>
    <name evidence="7" type="primary">alx</name>
    <name evidence="7" type="ORF">XFF6991_180223</name>
</gene>
<feature type="transmembrane region" description="Helical" evidence="6">
    <location>
        <begin position="317"/>
        <end position="335"/>
    </location>
</feature>
<evidence type="ECO:0000256" key="5">
    <source>
        <dbReference type="ARBA" id="ARBA00023136"/>
    </source>
</evidence>
<dbReference type="GO" id="GO:0016020">
    <property type="term" value="C:membrane"/>
    <property type="evidence" value="ECO:0007669"/>
    <property type="project" value="UniProtKB-SubCell"/>
</dbReference>
<sequence>MCSAPVQRQPAQPVASETFAAQAKVRHPESTISVSQGLSPPAVQAAFTFFGILMQTIGNVWLWGGFAVVVIAALLIDLVLMRHGGAHKVTFKEATWWSIGWVLLALAFNAGLWWYLQGSVGDAQADQIGLQFLTGYLVEKSLAVDNIFVFLMVMTYFGVPEEQRQRVLIIGVLGAIVLRAIMIFAGSMLLAKFHWLLYVFGAFLLLTGIKMWFSAGKEPDLEANPVLRWMRGHLRLSPQYHGNLLSVIKDGKRWFTPLFVVLILIAVIDVIFAVDSIPAIFAITTDPFIVLTSNVFAVLGLRAMFFLLAGMADRFHLLPYGLAVILVFIGTKMMIIDLYKIPVLVSLGVVVAILVATIVLSLLRPPKPAGH</sequence>
<evidence type="ECO:0000256" key="6">
    <source>
        <dbReference type="SAM" id="Phobius"/>
    </source>
</evidence>
<feature type="transmembrane region" description="Helical" evidence="6">
    <location>
        <begin position="60"/>
        <end position="82"/>
    </location>
</feature>
<accession>A0A7Z7NFS7</accession>
<proteinExistence type="inferred from homology"/>
<keyword evidence="3 6" id="KW-0812">Transmembrane</keyword>
<feature type="transmembrane region" description="Helical" evidence="6">
    <location>
        <begin position="195"/>
        <end position="213"/>
    </location>
</feature>
<comment type="subcellular location">
    <subcellularLocation>
        <location evidence="1">Membrane</location>
        <topology evidence="1">Multi-pass membrane protein</topology>
    </subcellularLocation>
</comment>
<evidence type="ECO:0000313" key="7">
    <source>
        <dbReference type="EMBL" id="SOO23112.1"/>
    </source>
</evidence>
<dbReference type="PANTHER" id="PTHR30238:SF0">
    <property type="entry name" value="THYLAKOID MEMBRANE PROTEIN TERC, CHLOROPLASTIC"/>
    <property type="match status" value="1"/>
</dbReference>
<dbReference type="InterPro" id="IPR005496">
    <property type="entry name" value="Integral_membrane_TerC"/>
</dbReference>
<keyword evidence="5 6" id="KW-0472">Membrane</keyword>
<feature type="transmembrane region" description="Helical" evidence="6">
    <location>
        <begin position="288"/>
        <end position="310"/>
    </location>
</feature>
<name>A0A7Z7NFS7_XANCH</name>
<evidence type="ECO:0000256" key="1">
    <source>
        <dbReference type="ARBA" id="ARBA00004141"/>
    </source>
</evidence>
<protein>
    <submittedName>
        <fullName evidence="7">Inner membrane protein alx</fullName>
    </submittedName>
</protein>
<evidence type="ECO:0000313" key="8">
    <source>
        <dbReference type="Proteomes" id="UP000234345"/>
    </source>
</evidence>
<feature type="transmembrane region" description="Helical" evidence="6">
    <location>
        <begin position="94"/>
        <end position="116"/>
    </location>
</feature>
<feature type="transmembrane region" description="Helical" evidence="6">
    <location>
        <begin position="258"/>
        <end position="282"/>
    </location>
</feature>
<feature type="transmembrane region" description="Helical" evidence="6">
    <location>
        <begin position="142"/>
        <end position="160"/>
    </location>
</feature>
<dbReference type="InterPro" id="IPR022369">
    <property type="entry name" value="Integral_membrane_TerC_rswitch"/>
</dbReference>
<keyword evidence="4 6" id="KW-1133">Transmembrane helix</keyword>
<dbReference type="Pfam" id="PF03741">
    <property type="entry name" value="TerC"/>
    <property type="match status" value="1"/>
</dbReference>
<feature type="transmembrane region" description="Helical" evidence="6">
    <location>
        <begin position="167"/>
        <end position="189"/>
    </location>
</feature>
<feature type="transmembrane region" description="Helical" evidence="6">
    <location>
        <begin position="341"/>
        <end position="363"/>
    </location>
</feature>